<feature type="region of interest" description="Disordered" evidence="1">
    <location>
        <begin position="21"/>
        <end position="46"/>
    </location>
</feature>
<dbReference type="EMBL" id="BMCT01000005">
    <property type="protein sequence ID" value="GGF72147.1"/>
    <property type="molecule type" value="Genomic_DNA"/>
</dbReference>
<protein>
    <submittedName>
        <fullName evidence="2">Uncharacterized protein</fullName>
    </submittedName>
</protein>
<reference evidence="2" key="2">
    <citation type="submission" date="2020-09" db="EMBL/GenBank/DDBJ databases">
        <authorList>
            <person name="Sun Q."/>
            <person name="Sedlacek I."/>
        </authorList>
    </citation>
    <scope>NUCLEOTIDE SEQUENCE</scope>
    <source>
        <strain evidence="2">CCM 7897</strain>
    </source>
</reference>
<name>A0A917FF74_9HYPH</name>
<organism evidence="2 3">
    <name type="scientific">Azorhizobium oxalatiphilum</name>
    <dbReference type="NCBI Taxonomy" id="980631"/>
    <lineage>
        <taxon>Bacteria</taxon>
        <taxon>Pseudomonadati</taxon>
        <taxon>Pseudomonadota</taxon>
        <taxon>Alphaproteobacteria</taxon>
        <taxon>Hyphomicrobiales</taxon>
        <taxon>Xanthobacteraceae</taxon>
        <taxon>Azorhizobium</taxon>
    </lineage>
</organism>
<evidence type="ECO:0000313" key="2">
    <source>
        <dbReference type="EMBL" id="GGF72147.1"/>
    </source>
</evidence>
<comment type="caution">
    <text evidence="2">The sequence shown here is derived from an EMBL/GenBank/DDBJ whole genome shotgun (WGS) entry which is preliminary data.</text>
</comment>
<evidence type="ECO:0000313" key="3">
    <source>
        <dbReference type="Proteomes" id="UP000606044"/>
    </source>
</evidence>
<gene>
    <name evidence="2" type="ORF">GCM10007301_34910</name>
</gene>
<reference evidence="2" key="1">
    <citation type="journal article" date="2014" name="Int. J. Syst. Evol. Microbiol.">
        <title>Complete genome sequence of Corynebacterium casei LMG S-19264T (=DSM 44701T), isolated from a smear-ripened cheese.</title>
        <authorList>
            <consortium name="US DOE Joint Genome Institute (JGI-PGF)"/>
            <person name="Walter F."/>
            <person name="Albersmeier A."/>
            <person name="Kalinowski J."/>
            <person name="Ruckert C."/>
        </authorList>
    </citation>
    <scope>NUCLEOTIDE SEQUENCE</scope>
    <source>
        <strain evidence="2">CCM 7897</strain>
    </source>
</reference>
<sequence length="68" mass="6971">MTCSSSDSGAARRSVSVRTVAKAASRRARGSRLSVSRGKGAGGAGGVLRSGLGAIWRSLLFYLRVSSN</sequence>
<dbReference type="AlphaFoldDB" id="A0A917FF74"/>
<evidence type="ECO:0000256" key="1">
    <source>
        <dbReference type="SAM" id="MobiDB-lite"/>
    </source>
</evidence>
<dbReference type="Proteomes" id="UP000606044">
    <property type="component" value="Unassembled WGS sequence"/>
</dbReference>
<keyword evidence="3" id="KW-1185">Reference proteome</keyword>
<accession>A0A917FF74</accession>
<proteinExistence type="predicted"/>